<dbReference type="FunFam" id="1.20.1250.20:FF:000140">
    <property type="entry name" value="Putative MFS phospholipid transporter"/>
    <property type="match status" value="1"/>
</dbReference>
<evidence type="ECO:0000313" key="10">
    <source>
        <dbReference type="EMBL" id="KAJ5192023.1"/>
    </source>
</evidence>
<feature type="region of interest" description="Disordered" evidence="7">
    <location>
        <begin position="1"/>
        <end position="27"/>
    </location>
</feature>
<feature type="transmembrane region" description="Helical" evidence="8">
    <location>
        <begin position="107"/>
        <end position="128"/>
    </location>
</feature>
<dbReference type="OrthoDB" id="2153661at2759"/>
<dbReference type="EMBL" id="JAPQKR010000016">
    <property type="protein sequence ID" value="KAJ5192023.1"/>
    <property type="molecule type" value="Genomic_DNA"/>
</dbReference>
<accession>A0A9W9M7T9</accession>
<dbReference type="GeneID" id="83185365"/>
<feature type="transmembrane region" description="Helical" evidence="8">
    <location>
        <begin position="134"/>
        <end position="155"/>
    </location>
</feature>
<organism evidence="10 11">
    <name type="scientific">Penicillium cinerascens</name>
    <dbReference type="NCBI Taxonomy" id="70096"/>
    <lineage>
        <taxon>Eukaryota</taxon>
        <taxon>Fungi</taxon>
        <taxon>Dikarya</taxon>
        <taxon>Ascomycota</taxon>
        <taxon>Pezizomycotina</taxon>
        <taxon>Eurotiomycetes</taxon>
        <taxon>Eurotiomycetidae</taxon>
        <taxon>Eurotiales</taxon>
        <taxon>Aspergillaceae</taxon>
        <taxon>Penicillium</taxon>
    </lineage>
</organism>
<comment type="caution">
    <text evidence="10">The sequence shown here is derived from an EMBL/GenBank/DDBJ whole genome shotgun (WGS) entry which is preliminary data.</text>
</comment>
<dbReference type="InterPro" id="IPR005829">
    <property type="entry name" value="Sugar_transporter_CS"/>
</dbReference>
<dbReference type="RefSeq" id="XP_058304963.1">
    <property type="nucleotide sequence ID" value="XM_058458064.1"/>
</dbReference>
<dbReference type="PANTHER" id="PTHR23508:SF10">
    <property type="entry name" value="CARBOXYLIC ACID TRANSPORTER PROTEIN HOMOLOG"/>
    <property type="match status" value="1"/>
</dbReference>
<sequence length="488" mass="53247">MDASPSDSVMKMDDSKDQSHNETWALEEPQPVRRRSGLLTVVIAGLALFSDGYNAQIIGYMEPLFSVLYKDGMSSTIKSRLSNSYLIGEIFGMLFFGVLIDRIGRRTGIVAATVLFILGIVLATAAHGSSQLGMFWMMIVARGIAGFGAGGEYPVCATSATEAADETAQLRKRRGFLVAVSTDFAVDLGFVVAGLVALIVLACYHQQNSEGVWRVAFGLGIVLPLSICFFRVRMINSTQYRKHAIKSQYPYGLVLKRYWKPMLGTSLAWFCYDFVTYPFGLFSSTIVEQLNPNNTTVQNIGYGTVVNCFYLPGCLLGGLLMDRIGRKQNMTLGFLLWGVWGFILGGALPQIQRIFPLFIVMYGIFQALGEMGPGVSTFLCAAESFPTPLRGHFLGFAAAVGKAGASIGTQVFTPIQDSFSSTEKGQQAVFLIGAAFTVVGGILSWILIPDMSRELETEDARFKAYLEEHGYDISLYGEALVVNPRAST</sequence>
<feature type="transmembrane region" description="Helical" evidence="8">
    <location>
        <begin position="176"/>
        <end position="200"/>
    </location>
</feature>
<feature type="transmembrane region" description="Helical" evidence="8">
    <location>
        <begin position="357"/>
        <end position="381"/>
    </location>
</feature>
<evidence type="ECO:0000256" key="5">
    <source>
        <dbReference type="ARBA" id="ARBA00022989"/>
    </source>
</evidence>
<evidence type="ECO:0000256" key="7">
    <source>
        <dbReference type="SAM" id="MobiDB-lite"/>
    </source>
</evidence>
<keyword evidence="4 8" id="KW-0812">Transmembrane</keyword>
<feature type="transmembrane region" description="Helical" evidence="8">
    <location>
        <begin position="427"/>
        <end position="448"/>
    </location>
</feature>
<feature type="transmembrane region" description="Helical" evidence="8">
    <location>
        <begin position="262"/>
        <end position="280"/>
    </location>
</feature>
<dbReference type="GO" id="GO:0046943">
    <property type="term" value="F:carboxylic acid transmembrane transporter activity"/>
    <property type="evidence" value="ECO:0007669"/>
    <property type="project" value="TreeGrafter"/>
</dbReference>
<dbReference type="InterPro" id="IPR020846">
    <property type="entry name" value="MFS_dom"/>
</dbReference>
<dbReference type="PANTHER" id="PTHR23508">
    <property type="entry name" value="CARBOXYLIC ACID TRANSPORTER PROTEIN HOMOLOG"/>
    <property type="match status" value="1"/>
</dbReference>
<evidence type="ECO:0000256" key="4">
    <source>
        <dbReference type="ARBA" id="ARBA00022692"/>
    </source>
</evidence>
<evidence type="ECO:0000256" key="8">
    <source>
        <dbReference type="SAM" id="Phobius"/>
    </source>
</evidence>
<keyword evidence="3" id="KW-0813">Transport</keyword>
<gene>
    <name evidence="10" type="ORF">N7498_011008</name>
</gene>
<feature type="transmembrane region" description="Helical" evidence="8">
    <location>
        <begin position="300"/>
        <end position="320"/>
    </location>
</feature>
<name>A0A9W9M7T9_9EURO</name>
<dbReference type="SUPFAM" id="SSF103473">
    <property type="entry name" value="MFS general substrate transporter"/>
    <property type="match status" value="1"/>
</dbReference>
<keyword evidence="11" id="KW-1185">Reference proteome</keyword>
<evidence type="ECO:0000256" key="2">
    <source>
        <dbReference type="ARBA" id="ARBA00010992"/>
    </source>
</evidence>
<dbReference type="Gene3D" id="1.20.1250.20">
    <property type="entry name" value="MFS general substrate transporter like domains"/>
    <property type="match status" value="1"/>
</dbReference>
<dbReference type="PROSITE" id="PS00216">
    <property type="entry name" value="SUGAR_TRANSPORT_1"/>
    <property type="match status" value="1"/>
</dbReference>
<reference evidence="10" key="1">
    <citation type="submission" date="2022-12" db="EMBL/GenBank/DDBJ databases">
        <authorList>
            <person name="Petersen C."/>
        </authorList>
    </citation>
    <scope>NUCLEOTIDE SEQUENCE</scope>
    <source>
        <strain evidence="10">IBT 15544</strain>
    </source>
</reference>
<evidence type="ECO:0000313" key="11">
    <source>
        <dbReference type="Proteomes" id="UP001150904"/>
    </source>
</evidence>
<feature type="transmembrane region" description="Helical" evidence="8">
    <location>
        <begin position="81"/>
        <end position="100"/>
    </location>
</feature>
<protein>
    <recommendedName>
        <fullName evidence="9">Major facilitator superfamily (MFS) profile domain-containing protein</fullName>
    </recommendedName>
</protein>
<keyword evidence="6 8" id="KW-0472">Membrane</keyword>
<keyword evidence="5 8" id="KW-1133">Transmembrane helix</keyword>
<feature type="transmembrane region" description="Helical" evidence="8">
    <location>
        <begin position="38"/>
        <end position="61"/>
    </location>
</feature>
<evidence type="ECO:0000256" key="1">
    <source>
        <dbReference type="ARBA" id="ARBA00004141"/>
    </source>
</evidence>
<feature type="domain" description="Major facilitator superfamily (MFS) profile" evidence="9">
    <location>
        <begin position="40"/>
        <end position="452"/>
    </location>
</feature>
<evidence type="ECO:0000256" key="6">
    <source>
        <dbReference type="ARBA" id="ARBA00023136"/>
    </source>
</evidence>
<evidence type="ECO:0000259" key="9">
    <source>
        <dbReference type="PROSITE" id="PS50850"/>
    </source>
</evidence>
<comment type="similarity">
    <text evidence="2">Belongs to the major facilitator superfamily. Sugar transporter (TC 2.A.1.1) family.</text>
</comment>
<reference evidence="10" key="2">
    <citation type="journal article" date="2023" name="IMA Fungus">
        <title>Comparative genomic study of the Penicillium genus elucidates a diverse pangenome and 15 lateral gene transfer events.</title>
        <authorList>
            <person name="Petersen C."/>
            <person name="Sorensen T."/>
            <person name="Nielsen M.R."/>
            <person name="Sondergaard T.E."/>
            <person name="Sorensen J.L."/>
            <person name="Fitzpatrick D.A."/>
            <person name="Frisvad J.C."/>
            <person name="Nielsen K.L."/>
        </authorList>
    </citation>
    <scope>NUCLEOTIDE SEQUENCE</scope>
    <source>
        <strain evidence="10">IBT 15544</strain>
    </source>
</reference>
<dbReference type="GO" id="GO:0005886">
    <property type="term" value="C:plasma membrane"/>
    <property type="evidence" value="ECO:0007669"/>
    <property type="project" value="TreeGrafter"/>
</dbReference>
<dbReference type="Pfam" id="PF00083">
    <property type="entry name" value="Sugar_tr"/>
    <property type="match status" value="2"/>
</dbReference>
<feature type="transmembrane region" description="Helical" evidence="8">
    <location>
        <begin position="393"/>
        <end position="415"/>
    </location>
</feature>
<feature type="transmembrane region" description="Helical" evidence="8">
    <location>
        <begin position="332"/>
        <end position="351"/>
    </location>
</feature>
<proteinExistence type="inferred from homology"/>
<comment type="subcellular location">
    <subcellularLocation>
        <location evidence="1">Membrane</location>
        <topology evidence="1">Multi-pass membrane protein</topology>
    </subcellularLocation>
</comment>
<feature type="transmembrane region" description="Helical" evidence="8">
    <location>
        <begin position="212"/>
        <end position="232"/>
    </location>
</feature>
<dbReference type="InterPro" id="IPR005828">
    <property type="entry name" value="MFS_sugar_transport-like"/>
</dbReference>
<dbReference type="InterPro" id="IPR036259">
    <property type="entry name" value="MFS_trans_sf"/>
</dbReference>
<dbReference type="AlphaFoldDB" id="A0A9W9M7T9"/>
<dbReference type="Proteomes" id="UP001150904">
    <property type="component" value="Unassembled WGS sequence"/>
</dbReference>
<dbReference type="PROSITE" id="PS50850">
    <property type="entry name" value="MFS"/>
    <property type="match status" value="1"/>
</dbReference>
<evidence type="ECO:0000256" key="3">
    <source>
        <dbReference type="ARBA" id="ARBA00022448"/>
    </source>
</evidence>
<feature type="compositionally biased region" description="Basic and acidic residues" evidence="7">
    <location>
        <begin position="10"/>
        <end position="20"/>
    </location>
</feature>